<accession>A0ABM7WP32</accession>
<dbReference type="PANTHER" id="PTHR13817">
    <property type="entry name" value="TITIN"/>
    <property type="match status" value="1"/>
</dbReference>
<feature type="domain" description="Fibronectin type-III" evidence="2">
    <location>
        <begin position="1374"/>
        <end position="1464"/>
    </location>
</feature>
<evidence type="ECO:0000313" key="3">
    <source>
        <dbReference type="EMBL" id="BDG01214.1"/>
    </source>
</evidence>
<dbReference type="RefSeq" id="WP_248357607.1">
    <property type="nucleotide sequence ID" value="NZ_AP025591.1"/>
</dbReference>
<feature type="domain" description="Fibronectin type-III" evidence="2">
    <location>
        <begin position="2109"/>
        <end position="2198"/>
    </location>
</feature>
<sequence>MRPASFVALCATSLLVSSVPLDGRAQTVSPVDLTALAGPSPQQAPDVAFDGATYLVVWEEGATVWGALLDAGGTVVAQRFQLAPPAAPGAAQATPAVAAASGGGFLVVWAEAGPADWDVRAARVSSSGQVLDPSGFDVSTVSEPAAGPAPGPQERPAVAALGSEFLVVWQDGRNDPATPAIMGAVVRMDGTLPLPDGVAVSQQASAHRSPRVASNGADWLVAWEDVPLAGTADVVAARVSAAGAVSPESTVSGAAEDQLAPVVASNGGGYLVAWRDARSGAWELTAARLDDTGVLDPAGVPLAAAGAGAPLAVASDGIGYLAVYQRAGAGAFGARIRATPSVGAEFAVDAAAASPGQGLAFAGYGRYLAVHRVAAGGVARLAAAFVTTTERLDVAVQGTAGSVTSTPPGIDCGPTCSADVETGATLTLTATASAGSAFASWSGCTPLSGTSCTLTMTASASVTASFAAALPGTPGVPTYRNVGTASVSVDWTAAPDATSHELERAGDAGGAPGAFQVVFAGAATSFDDGGLSPNTPHWYRVRGLNGAGAGTFGSATSVTTLPGAPGAPSLTGVTATSVTLNWNAPEGGAPRYLIERLAPAGSWTAIASGVTATTHVDAGLAPNATYAYRVRGENATGSGPASAQATATTLADAPGTPTFAAIDATSVTVSWTAPAGGASGYDLERGPAASGPFAAIAAGIGATSAIDTGLGAATTYWYRVRAYGAGGVPGTYSAAASVLTRPAAPGAPVVATVSDASLAVSWTAVAGATGYRLEQAASAAGPWTLVAAGLTAASHTVTGLAANASYWYRVCATNATGDGAFSPAAAGSTLPAAPGAPTFTAITATSLTASWSAPAGGAASYDLERATSATGTFTRVATGVTGPSAPDASLSTGTTYWYRVRAVSAAGPGAYSATSQVITLPGAPGTPTFSAIGAGSVTLAWAAAAGGATYLVERAPDGGAGAPGTFSQVASGLTATTWTNASGLAPNTRYWYRVRARNASGTGEYSAFASVTTLPGAPGAPTFSLVTTSTLTVSWTASAGGATRYELGRGTSATGPWTVLTTGAGLGYADTGLAAGTTYWYRVRAANADGLWTAYATASVPTIPPAPGSPAFPAIDAASLTVSWPAATGATSYALETAPAATGPWTTVAVVTSGTTFMHTALLANTTYWYRVRASNASGDGAYSPAASATTLPNVPGKPTFADVTSTSITVLWTAPAQGAAAYDLERAPSANGPWSPVATGTTALSATDSGLQPGTTCYYRLRAVNAAGGASGWSAILAVTTLPTAPGAPTFSGVSTVSLTIQWSPITGATTYHVERAPDPSGPWTVVAAGLTGSYYNDAATANTAYWYRVRGANASGYGPYSPASTVTTLTNAPGAPTFSNVTTTSVTVTWTAPAGGAASYVVERATAAAGPWARVVDGVAATSWVDATLSPGTTYWYRIRGVNAAAAAGLTSTSASVRTTAAAPAAPGAPTFTNVRATSLTIAWTDASGATTYKLERAADAGGAPGAWTQIAVIAAKSWVDMSLSANTSYWYRVRGSNTGGDGPYSTAPVITAPNVPGTLSVGSVTTTSAALSWTEPAGGATTYELERAPGSAGPWTTAAVVPALTHAESSLSAGTTYWYRVRALNAAGTAGAYSGVRSVITLADRPGAPSFTEIAATSVTVQWAAAAGAARYNVQRATGANGVWTNVATSLLTTSWTSSGLAPNTSYAYRITATNSAGTPGPYSPESPVTTLPGAPGAPSFAAVTQTSVSLAWTAPAGGAASYALERAAGSSGPWVGVARGVTALGWSDQGLAAGTVYWYRIRATNADGADGLPSTAASVRTAADETTLPGAPGAPTFTSISAFSVRIAWAPAVNATSYRLERASAGTTTWTQVVSGTGTAYTDAGRAPNASYVYRVRATNAAGDGPYSPEASVTTAPGAPAAPTFSGVAAQALTVSWTPPAGGAATYQLERGTSPFGPWSILATDLTGTSFGDSGLTGNSTYHYRLRAANAAGTAGAYSPTGSVTTAPDPAVALPGMPGTPTFTSVTAMSVGVTWAVATNATGYEIERAVAEGGPWTQIGADTTPPFTSSGLAANTTYWYRVRGTTAGGDGPPSTTASVVTAPGVPGTPTFSAVTDTSVTVSWTAPPGGAAIYALERATSAAGPWAQVASATAPSWTETGLAAATTYWYRVRARSSGGAYGYYSGTRSVTTAAATAAAVTAAAGAAAFP</sequence>
<feature type="domain" description="Fibronectin type-III" evidence="2">
    <location>
        <begin position="833"/>
        <end position="922"/>
    </location>
</feature>
<protein>
    <recommendedName>
        <fullName evidence="2">Fibronectin type-III domain-containing protein</fullName>
    </recommendedName>
</protein>
<feature type="domain" description="Fibronectin type-III" evidence="2">
    <location>
        <begin position="1468"/>
        <end position="1557"/>
    </location>
</feature>
<gene>
    <name evidence="3" type="ORF">AMOR_02100</name>
</gene>
<evidence type="ECO:0000259" key="2">
    <source>
        <dbReference type="PROSITE" id="PS50853"/>
    </source>
</evidence>
<evidence type="ECO:0000256" key="1">
    <source>
        <dbReference type="ARBA" id="ARBA00022737"/>
    </source>
</evidence>
<feature type="domain" description="Fibronectin type-III" evidence="2">
    <location>
        <begin position="473"/>
        <end position="563"/>
    </location>
</feature>
<dbReference type="SUPFAM" id="SSF49265">
    <property type="entry name" value="Fibronectin type III"/>
    <property type="match status" value="11"/>
</dbReference>
<dbReference type="Pfam" id="PF00041">
    <property type="entry name" value="fn3"/>
    <property type="match status" value="12"/>
</dbReference>
<feature type="domain" description="Fibronectin type-III" evidence="2">
    <location>
        <begin position="1195"/>
        <end position="1285"/>
    </location>
</feature>
<feature type="domain" description="Fibronectin type-III" evidence="2">
    <location>
        <begin position="1106"/>
        <end position="1194"/>
    </location>
</feature>
<feature type="domain" description="Fibronectin type-III" evidence="2">
    <location>
        <begin position="923"/>
        <end position="1016"/>
    </location>
</feature>
<evidence type="ECO:0000313" key="4">
    <source>
        <dbReference type="Proteomes" id="UP001162891"/>
    </source>
</evidence>
<feature type="domain" description="Fibronectin type-III" evidence="2">
    <location>
        <begin position="1923"/>
        <end position="2013"/>
    </location>
</feature>
<organism evidence="3 4">
    <name type="scientific">Anaeromyxobacter oryzae</name>
    <dbReference type="NCBI Taxonomy" id="2918170"/>
    <lineage>
        <taxon>Bacteria</taxon>
        <taxon>Pseudomonadati</taxon>
        <taxon>Myxococcota</taxon>
        <taxon>Myxococcia</taxon>
        <taxon>Myxococcales</taxon>
        <taxon>Cystobacterineae</taxon>
        <taxon>Anaeromyxobacteraceae</taxon>
        <taxon>Anaeromyxobacter</taxon>
    </lineage>
</organism>
<feature type="domain" description="Fibronectin type-III" evidence="2">
    <location>
        <begin position="1738"/>
        <end position="1828"/>
    </location>
</feature>
<reference evidence="4" key="1">
    <citation type="journal article" date="2022" name="Int. J. Syst. Evol. Microbiol.">
        <title>Anaeromyxobacter oryzae sp. nov., Anaeromyxobacter diazotrophicus sp. nov. and Anaeromyxobacter paludicola sp. nov., isolated from paddy soils.</title>
        <authorList>
            <person name="Itoh H."/>
            <person name="Xu Z."/>
            <person name="Mise K."/>
            <person name="Masuda Y."/>
            <person name="Ushijima N."/>
            <person name="Hayakawa C."/>
            <person name="Shiratori Y."/>
            <person name="Senoo K."/>
        </authorList>
    </citation>
    <scope>NUCLEOTIDE SEQUENCE [LARGE SCALE GENOMIC DNA]</scope>
    <source>
        <strain evidence="4">Red232</strain>
    </source>
</reference>
<feature type="domain" description="Fibronectin type-III" evidence="2">
    <location>
        <begin position="564"/>
        <end position="652"/>
    </location>
</feature>
<feature type="domain" description="Fibronectin type-III" evidence="2">
    <location>
        <begin position="1558"/>
        <end position="1647"/>
    </location>
</feature>
<dbReference type="Gene3D" id="2.60.40.10">
    <property type="entry name" value="Immunoglobulins"/>
    <property type="match status" value="19"/>
</dbReference>
<dbReference type="InterPro" id="IPR013783">
    <property type="entry name" value="Ig-like_fold"/>
</dbReference>
<feature type="domain" description="Fibronectin type-III" evidence="2">
    <location>
        <begin position="1017"/>
        <end position="1105"/>
    </location>
</feature>
<feature type="domain" description="Fibronectin type-III" evidence="2">
    <location>
        <begin position="1835"/>
        <end position="1922"/>
    </location>
</feature>
<dbReference type="InterPro" id="IPR050964">
    <property type="entry name" value="Striated_Muscle_Regulatory"/>
</dbReference>
<keyword evidence="1" id="KW-0677">Repeat</keyword>
<feature type="domain" description="Fibronectin type-III" evidence="2">
    <location>
        <begin position="2021"/>
        <end position="2108"/>
    </location>
</feature>
<dbReference type="PANTHER" id="PTHR13817:SF73">
    <property type="entry name" value="FIBRONECTIN TYPE-III DOMAIN-CONTAINING PROTEIN"/>
    <property type="match status" value="1"/>
</dbReference>
<dbReference type="InterPro" id="IPR036116">
    <property type="entry name" value="FN3_sf"/>
</dbReference>
<dbReference type="EMBL" id="AP025591">
    <property type="protein sequence ID" value="BDG01214.1"/>
    <property type="molecule type" value="Genomic_DNA"/>
</dbReference>
<proteinExistence type="predicted"/>
<name>A0ABM7WP32_9BACT</name>
<dbReference type="CDD" id="cd00063">
    <property type="entry name" value="FN3"/>
    <property type="match status" value="18"/>
</dbReference>
<dbReference type="SMART" id="SM00060">
    <property type="entry name" value="FN3"/>
    <property type="match status" value="19"/>
</dbReference>
<dbReference type="PROSITE" id="PS50853">
    <property type="entry name" value="FN3"/>
    <property type="match status" value="19"/>
</dbReference>
<dbReference type="Proteomes" id="UP001162891">
    <property type="component" value="Chromosome"/>
</dbReference>
<keyword evidence="4" id="KW-1185">Reference proteome</keyword>
<dbReference type="InterPro" id="IPR003961">
    <property type="entry name" value="FN3_dom"/>
</dbReference>
<feature type="domain" description="Fibronectin type-III" evidence="2">
    <location>
        <begin position="653"/>
        <end position="743"/>
    </location>
</feature>
<feature type="domain" description="Fibronectin type-III" evidence="2">
    <location>
        <begin position="1286"/>
        <end position="1373"/>
    </location>
</feature>
<feature type="domain" description="Fibronectin type-III" evidence="2">
    <location>
        <begin position="744"/>
        <end position="832"/>
    </location>
</feature>
<feature type="domain" description="Fibronectin type-III" evidence="2">
    <location>
        <begin position="1648"/>
        <end position="1737"/>
    </location>
</feature>